<organism evidence="1 2">
    <name type="scientific">Niabella soli DSM 19437</name>
    <dbReference type="NCBI Taxonomy" id="929713"/>
    <lineage>
        <taxon>Bacteria</taxon>
        <taxon>Pseudomonadati</taxon>
        <taxon>Bacteroidota</taxon>
        <taxon>Chitinophagia</taxon>
        <taxon>Chitinophagales</taxon>
        <taxon>Chitinophagaceae</taxon>
        <taxon>Niabella</taxon>
    </lineage>
</organism>
<proteinExistence type="predicted"/>
<evidence type="ECO:0000313" key="1">
    <source>
        <dbReference type="EMBL" id="AHF17581.1"/>
    </source>
</evidence>
<dbReference type="STRING" id="929713.NIASO_10355"/>
<name>W0F880_9BACT</name>
<dbReference type="KEGG" id="nso:NIASO_10355"/>
<dbReference type="AlphaFoldDB" id="W0F880"/>
<protein>
    <recommendedName>
        <fullName evidence="3">Uracil-DNA glycosylase-like domain-containing protein</fullName>
    </recommendedName>
</protein>
<dbReference type="Gene3D" id="3.40.470.10">
    <property type="entry name" value="Uracil-DNA glycosylase-like domain"/>
    <property type="match status" value="1"/>
</dbReference>
<dbReference type="Proteomes" id="UP000003586">
    <property type="component" value="Chromosome"/>
</dbReference>
<dbReference type="EMBL" id="CP007035">
    <property type="protein sequence ID" value="AHF17581.1"/>
    <property type="molecule type" value="Genomic_DNA"/>
</dbReference>
<gene>
    <name evidence="1" type="ORF">NIASO_10355</name>
</gene>
<evidence type="ECO:0000313" key="2">
    <source>
        <dbReference type="Proteomes" id="UP000003586"/>
    </source>
</evidence>
<dbReference type="InterPro" id="IPR036895">
    <property type="entry name" value="Uracil-DNA_glycosylase-like_sf"/>
</dbReference>
<evidence type="ECO:0008006" key="3">
    <source>
        <dbReference type="Google" id="ProtNLM"/>
    </source>
</evidence>
<accession>W0F880</accession>
<dbReference type="HOGENOM" id="CLU_1198757_0_0_10"/>
<sequence>MKPIELIEQYENFCKETNDLGKIFENSGIENKYKKLDFGFFPLGSGVFENPTDFQNAKLKKCKVMVVGNDFGTKKYLVGCIEKGRRESDKNPTIRNLKEKLGLDLSETFFTNLHLGVRKDGTNTKRATPLTDKYKQFCFEFLVKQIKLVNPKFILCLGHEVRLALAEYSDNFTCWKGKSLTLKKLFATANAFQIGVNDNKFGNRIFLIVPHPCDSRNFMDGYINRILAIIK</sequence>
<reference evidence="1 2" key="1">
    <citation type="submission" date="2013-12" db="EMBL/GenBank/DDBJ databases">
        <authorList>
            <consortium name="DOE Joint Genome Institute"/>
            <person name="Eisen J."/>
            <person name="Huntemann M."/>
            <person name="Han J."/>
            <person name="Chen A."/>
            <person name="Kyrpides N."/>
            <person name="Mavromatis K."/>
            <person name="Markowitz V."/>
            <person name="Palaniappan K."/>
            <person name="Ivanova N."/>
            <person name="Schaumberg A."/>
            <person name="Pati A."/>
            <person name="Liolios K."/>
            <person name="Nordberg H.P."/>
            <person name="Cantor M.N."/>
            <person name="Hua S.X."/>
            <person name="Woyke T."/>
        </authorList>
    </citation>
    <scope>NUCLEOTIDE SEQUENCE [LARGE SCALE GENOMIC DNA]</scope>
    <source>
        <strain evidence="2">DSM 19437</strain>
    </source>
</reference>
<keyword evidence="2" id="KW-1185">Reference proteome</keyword>
<dbReference type="SUPFAM" id="SSF52141">
    <property type="entry name" value="Uracil-DNA glycosylase-like"/>
    <property type="match status" value="1"/>
</dbReference>